<dbReference type="RefSeq" id="WP_149356843.1">
    <property type="nucleotide sequence ID" value="NZ_BKBW01000013.1"/>
</dbReference>
<sequence>MPDFDLFIANRTVAAMEGKAVSFSDDDLRGIAERYDPSLHEAPLIIGHPQHDAPAFGWVKGLSFADGRLQADEHQVQAEFADMRKQGLFKKLSARFFTPDHPNNPTPGQFYLRDVGFLGAMAPAVKGLRTYSFGDDAGHLASCELSFADFPAYGGSVVARMLGRMRDWLISQSGLETADRVFPGYEIDSLREMSQRAAEAPSSPTAGLRSFADQAPNQEQSTMTDAEKAQLAEAERKNAELQAENRRLQQLQVQAETDKRVAANMSFADGLIKGGRWPSGHRELLVTTLNHLSAPVEGQCISFGDGDAAKPLHEALRAGLQELPALVSFGDVATKSAAAGTTAAKTDRQIADEAVAWKNSQAEKGRHVSFTDAVNHVTAEATTSVSQAKE</sequence>
<reference evidence="2 3" key="1">
    <citation type="journal article" date="2019" name="Microbiol. Resour. Announc.">
        <title>Draft Genome Sequence of Comamonas testosteroni TA441, a Bacterium That Has a Cryptic Phenol Degradation Gene Cluster.</title>
        <authorList>
            <person name="Arai H."/>
            <person name="Ishii M."/>
        </authorList>
    </citation>
    <scope>NUCLEOTIDE SEQUENCE [LARGE SCALE GENOMIC DNA]</scope>
    <source>
        <strain evidence="2 3">TA441</strain>
    </source>
</reference>
<evidence type="ECO:0000313" key="2">
    <source>
        <dbReference type="EMBL" id="GEQ77428.1"/>
    </source>
</evidence>
<name>A0A5A7MHV8_COMTE</name>
<feature type="compositionally biased region" description="Basic and acidic residues" evidence="1">
    <location>
        <begin position="225"/>
        <end position="238"/>
    </location>
</feature>
<accession>A0A5A7MHV8</accession>
<feature type="region of interest" description="Disordered" evidence="1">
    <location>
        <begin position="215"/>
        <end position="238"/>
    </location>
</feature>
<evidence type="ECO:0000256" key="1">
    <source>
        <dbReference type="SAM" id="MobiDB-lite"/>
    </source>
</evidence>
<dbReference type="AlphaFoldDB" id="A0A5A7MHV8"/>
<gene>
    <name evidence="2" type="ORF">CTTA_4433</name>
</gene>
<proteinExistence type="predicted"/>
<feature type="compositionally biased region" description="Polar residues" evidence="1">
    <location>
        <begin position="215"/>
        <end position="224"/>
    </location>
</feature>
<dbReference type="Proteomes" id="UP000323105">
    <property type="component" value="Unassembled WGS sequence"/>
</dbReference>
<organism evidence="2 3">
    <name type="scientific">Comamonas testosteroni</name>
    <name type="common">Pseudomonas testosteroni</name>
    <dbReference type="NCBI Taxonomy" id="285"/>
    <lineage>
        <taxon>Bacteria</taxon>
        <taxon>Pseudomonadati</taxon>
        <taxon>Pseudomonadota</taxon>
        <taxon>Betaproteobacteria</taxon>
        <taxon>Burkholderiales</taxon>
        <taxon>Comamonadaceae</taxon>
        <taxon>Comamonas</taxon>
    </lineage>
</organism>
<comment type="caution">
    <text evidence="2">The sequence shown here is derived from an EMBL/GenBank/DDBJ whole genome shotgun (WGS) entry which is preliminary data.</text>
</comment>
<evidence type="ECO:0000313" key="3">
    <source>
        <dbReference type="Proteomes" id="UP000323105"/>
    </source>
</evidence>
<dbReference type="EMBL" id="BKBW01000013">
    <property type="protein sequence ID" value="GEQ77428.1"/>
    <property type="molecule type" value="Genomic_DNA"/>
</dbReference>
<protein>
    <recommendedName>
        <fullName evidence="4">Peptidase</fullName>
    </recommendedName>
</protein>
<evidence type="ECO:0008006" key="4">
    <source>
        <dbReference type="Google" id="ProtNLM"/>
    </source>
</evidence>